<evidence type="ECO:0000256" key="3">
    <source>
        <dbReference type="ARBA" id="ARBA00022801"/>
    </source>
</evidence>
<dbReference type="PROSITE" id="PS01133">
    <property type="entry name" value="UPF0017"/>
    <property type="match status" value="1"/>
</dbReference>
<comment type="caution">
    <text evidence="6">The sequence shown here is derived from an EMBL/GenBank/DDBJ whole genome shotgun (WGS) entry which is preliminary data.</text>
</comment>
<dbReference type="PANTHER" id="PTHR10794:SF63">
    <property type="entry name" value="ALPHA_BETA HYDROLASE 1, ISOFORM A"/>
    <property type="match status" value="1"/>
</dbReference>
<evidence type="ECO:0000256" key="4">
    <source>
        <dbReference type="PIRSR" id="PIRSR005211-1"/>
    </source>
</evidence>
<dbReference type="InterPro" id="IPR000073">
    <property type="entry name" value="AB_hydrolase_1"/>
</dbReference>
<dbReference type="Proteomes" id="UP001140217">
    <property type="component" value="Unassembled WGS sequence"/>
</dbReference>
<dbReference type="GO" id="GO:0008126">
    <property type="term" value="F:acetylesterase activity"/>
    <property type="evidence" value="ECO:0007669"/>
    <property type="project" value="TreeGrafter"/>
</dbReference>
<dbReference type="SUPFAM" id="SSF53474">
    <property type="entry name" value="alpha/beta-Hydrolases"/>
    <property type="match status" value="1"/>
</dbReference>
<accession>A0A9W8LG39</accession>
<dbReference type="Pfam" id="PF00561">
    <property type="entry name" value="Abhydrolase_1"/>
    <property type="match status" value="1"/>
</dbReference>
<dbReference type="EMBL" id="JANBUL010000146">
    <property type="protein sequence ID" value="KAJ2780220.1"/>
    <property type="molecule type" value="Genomic_DNA"/>
</dbReference>
<evidence type="ECO:0000313" key="7">
    <source>
        <dbReference type="Proteomes" id="UP001140217"/>
    </source>
</evidence>
<keyword evidence="2" id="KW-0719">Serine esterase</keyword>
<dbReference type="PIRSF" id="PIRSF005211">
    <property type="entry name" value="Ab_hydro_YheT"/>
    <property type="match status" value="1"/>
</dbReference>
<evidence type="ECO:0000259" key="5">
    <source>
        <dbReference type="Pfam" id="PF00561"/>
    </source>
</evidence>
<comment type="similarity">
    <text evidence="1">Belongs to the AB hydrolase superfamily. AB hydrolase 4 family.</text>
</comment>
<name>A0A9W8LG39_9FUNG</name>
<evidence type="ECO:0000313" key="6">
    <source>
        <dbReference type="EMBL" id="KAJ2780220.1"/>
    </source>
</evidence>
<dbReference type="InterPro" id="IPR029058">
    <property type="entry name" value="AB_hydrolase_fold"/>
</dbReference>
<feature type="active site" description="Charge relay system" evidence="4">
    <location>
        <position position="205"/>
    </location>
</feature>
<protein>
    <recommendedName>
        <fullName evidence="5">AB hydrolase-1 domain-containing protein</fullName>
    </recommendedName>
</protein>
<dbReference type="OrthoDB" id="5954035at2759"/>
<dbReference type="PANTHER" id="PTHR10794">
    <property type="entry name" value="ABHYDROLASE DOMAIN-CONTAINING PROTEIN"/>
    <property type="match status" value="1"/>
</dbReference>
<feature type="active site" description="Charge relay system" evidence="4">
    <location>
        <position position="365"/>
    </location>
</feature>
<dbReference type="Gene3D" id="3.40.50.1820">
    <property type="entry name" value="alpha/beta hydrolase"/>
    <property type="match status" value="1"/>
</dbReference>
<dbReference type="AlphaFoldDB" id="A0A9W8LG39"/>
<dbReference type="GO" id="GO:0051792">
    <property type="term" value="P:medium-chain fatty acid biosynthetic process"/>
    <property type="evidence" value="ECO:0007669"/>
    <property type="project" value="TreeGrafter"/>
</dbReference>
<dbReference type="GO" id="GO:0051793">
    <property type="term" value="P:medium-chain fatty acid catabolic process"/>
    <property type="evidence" value="ECO:0007669"/>
    <property type="project" value="TreeGrafter"/>
</dbReference>
<dbReference type="InterPro" id="IPR050960">
    <property type="entry name" value="AB_hydrolase_4_sf"/>
</dbReference>
<evidence type="ECO:0000256" key="2">
    <source>
        <dbReference type="ARBA" id="ARBA00022487"/>
    </source>
</evidence>
<dbReference type="GO" id="GO:0047372">
    <property type="term" value="F:monoacylglycerol lipase activity"/>
    <property type="evidence" value="ECO:0007669"/>
    <property type="project" value="TreeGrafter"/>
</dbReference>
<proteinExistence type="inferred from homology"/>
<reference evidence="6" key="1">
    <citation type="submission" date="2022-07" db="EMBL/GenBank/DDBJ databases">
        <title>Phylogenomic reconstructions and comparative analyses of Kickxellomycotina fungi.</title>
        <authorList>
            <person name="Reynolds N.K."/>
            <person name="Stajich J.E."/>
            <person name="Barry K."/>
            <person name="Grigoriev I.V."/>
            <person name="Crous P."/>
            <person name="Smith M.E."/>
        </authorList>
    </citation>
    <scope>NUCLEOTIDE SEQUENCE</scope>
    <source>
        <strain evidence="6">NBRC 105414</strain>
    </source>
</reference>
<organism evidence="6 7">
    <name type="scientific">Coemansia javaensis</name>
    <dbReference type="NCBI Taxonomy" id="2761396"/>
    <lineage>
        <taxon>Eukaryota</taxon>
        <taxon>Fungi</taxon>
        <taxon>Fungi incertae sedis</taxon>
        <taxon>Zoopagomycota</taxon>
        <taxon>Kickxellomycotina</taxon>
        <taxon>Kickxellomycetes</taxon>
        <taxon>Kickxellales</taxon>
        <taxon>Kickxellaceae</taxon>
        <taxon>Coemansia</taxon>
    </lineage>
</organism>
<dbReference type="InterPro" id="IPR012020">
    <property type="entry name" value="ABHD4"/>
</dbReference>
<feature type="active site" description="Charge relay system" evidence="4">
    <location>
        <position position="336"/>
    </location>
</feature>
<gene>
    <name evidence="6" type="ORF">H4R18_003572</name>
</gene>
<dbReference type="InterPro" id="IPR000952">
    <property type="entry name" value="AB_hydrolase_4_CS"/>
</dbReference>
<keyword evidence="3" id="KW-0378">Hydrolase</keyword>
<keyword evidence="7" id="KW-1185">Reference proteome</keyword>
<feature type="domain" description="AB hydrolase-1" evidence="5">
    <location>
        <begin position="123"/>
        <end position="370"/>
    </location>
</feature>
<evidence type="ECO:0000256" key="1">
    <source>
        <dbReference type="ARBA" id="ARBA00010884"/>
    </source>
</evidence>
<sequence length="393" mass="42290">MLSNPLVAAGLFAVGGAAISRRRTIDRSAVELVHAPQTAAVGSGGDSLRDLVATSCPSLCGRFVPAAALPTADLQTCYNGARERLARLALVEYERELIATADGGTIGLDWSPPFARMPEGARPVVVLLHGLSGGSQEAYVQLTARHLTAAPYRFRAVVVNYRGCAGVPLTTHTLYNGGHTGDYGAAVAHIQRRLPGAPLIGVGYSLGANVLTKYVGEQGAACPLRAAVSVCNPYDLEASSRAIERPTLRNRYLYEPAMLFGLLRLVRRHRKMMDTGPVRLDHDALAKATTIREFDELVTARAFGYKSSTDYYTQNSSAQFLPRIRIPFLAISALDDPVCPPEAIPRDAFLANPHLVLAATQFGGHLGFHESLSETWLPRPIGEFCAAVFERSP</sequence>